<gene>
    <name evidence="3" type="ORF">P0Y65_01660</name>
</gene>
<protein>
    <submittedName>
        <fullName evidence="3">Flagellar hook-length control protein FliK</fullName>
    </submittedName>
</protein>
<accession>A0AAJ6AZV3</accession>
<dbReference type="InterPro" id="IPR021136">
    <property type="entry name" value="Flagellar_hook_control-like_C"/>
</dbReference>
<feature type="domain" description="Flagellar hook-length control protein-like C-terminal" evidence="2">
    <location>
        <begin position="392"/>
        <end position="463"/>
    </location>
</feature>
<evidence type="ECO:0000313" key="4">
    <source>
        <dbReference type="Proteomes" id="UP001217476"/>
    </source>
</evidence>
<organism evidence="3 4">
    <name type="scientific">Candidatus Devosia phytovorans</name>
    <dbReference type="NCBI Taxonomy" id="3121372"/>
    <lineage>
        <taxon>Bacteria</taxon>
        <taxon>Pseudomonadati</taxon>
        <taxon>Pseudomonadota</taxon>
        <taxon>Alphaproteobacteria</taxon>
        <taxon>Hyphomicrobiales</taxon>
        <taxon>Devosiaceae</taxon>
        <taxon>Devosia</taxon>
    </lineage>
</organism>
<sequence length="520" mass="54339">MATQLNITSSTSAGFNTGKSNGASNANKGEDVFAALLGVVAPKSEPVAKSEPVTKSTTQVTRSAETTVKTASNQSQGDKPLPEDPEAIAAPVEAQTPIQPVEAEEPKLTELVEGLADLKAKLEAGAPLTEDELAKLDSLLTDLAQALGVDLSNMPSAEQLAAMVANASAAGAPDTLTNQLTEAFGPLASALEGHVEPNASADFSAQIKSVGDKLAAILAALNEGDVDPDALAEMDSELTFDAELKAALERALKPTTVEVPEPVLAKPALDMKETDIGIKAGATTETKPEAELAKASNAELKVQPAQDGQDKANNGNEQKSDDRKPIETRPDAKPVAAATQTATEQQVDPTATPQPIQQARVDLVAAPRVVQAGYQTSQQQLNLPQLAFEMVRQVSEGNTRFQIRLDPADLGKIDVRLDIDASGQVNARLSVEKAETLDLMQRDQKALERALQQAGLDSSKTNLEFSLKQNPFSGGDQGQNGNGRNPLFGGNTGGEVDEAPLPAVSLYRGNLSASGVNIIA</sequence>
<feature type="compositionally biased region" description="Basic and acidic residues" evidence="1">
    <location>
        <begin position="318"/>
        <end position="332"/>
    </location>
</feature>
<keyword evidence="3" id="KW-0282">Flagellum</keyword>
<dbReference type="Gene3D" id="3.30.750.140">
    <property type="match status" value="1"/>
</dbReference>
<dbReference type="EMBL" id="CP119312">
    <property type="protein sequence ID" value="WEK04985.1"/>
    <property type="molecule type" value="Genomic_DNA"/>
</dbReference>
<dbReference type="InterPro" id="IPR038610">
    <property type="entry name" value="FliK-like_C_sf"/>
</dbReference>
<dbReference type="Pfam" id="PF02120">
    <property type="entry name" value="Flg_hook"/>
    <property type="match status" value="1"/>
</dbReference>
<feature type="region of interest" description="Disordered" evidence="1">
    <location>
        <begin position="281"/>
        <end position="353"/>
    </location>
</feature>
<dbReference type="AlphaFoldDB" id="A0AAJ6AZV3"/>
<evidence type="ECO:0000313" key="3">
    <source>
        <dbReference type="EMBL" id="WEK04985.1"/>
    </source>
</evidence>
<name>A0AAJ6AZV3_9HYPH</name>
<proteinExistence type="predicted"/>
<dbReference type="Proteomes" id="UP001217476">
    <property type="component" value="Chromosome"/>
</dbReference>
<evidence type="ECO:0000259" key="2">
    <source>
        <dbReference type="Pfam" id="PF02120"/>
    </source>
</evidence>
<keyword evidence="3" id="KW-0966">Cell projection</keyword>
<feature type="region of interest" description="Disordered" evidence="1">
    <location>
        <begin position="43"/>
        <end position="88"/>
    </location>
</feature>
<feature type="compositionally biased region" description="Polar residues" evidence="1">
    <location>
        <begin position="53"/>
        <end position="77"/>
    </location>
</feature>
<feature type="compositionally biased region" description="Low complexity" evidence="1">
    <location>
        <begin position="336"/>
        <end position="346"/>
    </location>
</feature>
<feature type="region of interest" description="Disordered" evidence="1">
    <location>
        <begin position="1"/>
        <end position="27"/>
    </location>
</feature>
<feature type="region of interest" description="Disordered" evidence="1">
    <location>
        <begin position="467"/>
        <end position="495"/>
    </location>
</feature>
<reference evidence="3" key="1">
    <citation type="submission" date="2023-03" db="EMBL/GenBank/DDBJ databases">
        <title>Andean soil-derived lignocellulolytic bacterial consortium as a source of novel taxa and putative plastic-active enzymes.</title>
        <authorList>
            <person name="Diaz-Garcia L."/>
            <person name="Chuvochina M."/>
            <person name="Feuerriegel G."/>
            <person name="Bunk B."/>
            <person name="Sproer C."/>
            <person name="Streit W.R."/>
            <person name="Rodriguez L.M."/>
            <person name="Overmann J."/>
            <person name="Jimenez D.J."/>
        </authorList>
    </citation>
    <scope>NUCLEOTIDE SEQUENCE</scope>
    <source>
        <strain evidence="3">MAG 4196</strain>
    </source>
</reference>
<dbReference type="CDD" id="cd17470">
    <property type="entry name" value="T3SS_Flik_C"/>
    <property type="match status" value="1"/>
</dbReference>
<evidence type="ECO:0000256" key="1">
    <source>
        <dbReference type="SAM" id="MobiDB-lite"/>
    </source>
</evidence>
<keyword evidence="3" id="KW-0969">Cilium</keyword>